<dbReference type="SUPFAM" id="SSF54197">
    <property type="entry name" value="HIT-like"/>
    <property type="match status" value="1"/>
</dbReference>
<evidence type="ECO:0000256" key="1">
    <source>
        <dbReference type="PIRSR" id="PIRSR601310-1"/>
    </source>
</evidence>
<evidence type="ECO:0000256" key="2">
    <source>
        <dbReference type="PIRSR" id="PIRSR601310-3"/>
    </source>
</evidence>
<dbReference type="CDD" id="cd01276">
    <property type="entry name" value="PKCI_related"/>
    <property type="match status" value="1"/>
</dbReference>
<accession>A0A6N9Q3J8</accession>
<evidence type="ECO:0000313" key="6">
    <source>
        <dbReference type="Proteomes" id="UP000448943"/>
    </source>
</evidence>
<dbReference type="AlphaFoldDB" id="A0A6N9Q3J8"/>
<organism evidence="5 6">
    <name type="scientific">Chengkuizengella marina</name>
    <dbReference type="NCBI Taxonomy" id="2507566"/>
    <lineage>
        <taxon>Bacteria</taxon>
        <taxon>Bacillati</taxon>
        <taxon>Bacillota</taxon>
        <taxon>Bacilli</taxon>
        <taxon>Bacillales</taxon>
        <taxon>Paenibacillaceae</taxon>
        <taxon>Chengkuizengella</taxon>
    </lineage>
</organism>
<proteinExistence type="predicted"/>
<dbReference type="InterPro" id="IPR036265">
    <property type="entry name" value="HIT-like_sf"/>
</dbReference>
<dbReference type="PANTHER" id="PTHR23089">
    <property type="entry name" value="HISTIDINE TRIAD HIT PROTEIN"/>
    <property type="match status" value="1"/>
</dbReference>
<feature type="short sequence motif" description="Histidine triad motif" evidence="2 3">
    <location>
        <begin position="97"/>
        <end position="101"/>
    </location>
</feature>
<evidence type="ECO:0000259" key="4">
    <source>
        <dbReference type="PROSITE" id="PS51084"/>
    </source>
</evidence>
<dbReference type="InterPro" id="IPR001310">
    <property type="entry name" value="Histidine_triad_HIT"/>
</dbReference>
<gene>
    <name evidence="5" type="ORF">ERL59_10360</name>
</gene>
<dbReference type="OrthoDB" id="9784774at2"/>
<sequence length="114" mass="12731">MSCIFCKIVEGELPSKKVFESEQILAFHDIQPEAPVHILFIPKKHIPSMNEITPEDVDAISEIHLAIKKVAKELNVDESGYRIVNNCGVDGGQLVPHLHYHLLGGDRLGRLNPK</sequence>
<evidence type="ECO:0000256" key="3">
    <source>
        <dbReference type="PROSITE-ProRule" id="PRU00464"/>
    </source>
</evidence>
<dbReference type="RefSeq" id="WP_160646170.1">
    <property type="nucleotide sequence ID" value="NZ_SIJB01000024.1"/>
</dbReference>
<dbReference type="PRINTS" id="PR00332">
    <property type="entry name" value="HISTRIAD"/>
</dbReference>
<evidence type="ECO:0000313" key="5">
    <source>
        <dbReference type="EMBL" id="NBI29363.1"/>
    </source>
</evidence>
<reference evidence="5 6" key="1">
    <citation type="submission" date="2019-01" db="EMBL/GenBank/DDBJ databases">
        <title>Chengkuizengella sp. nov., isolated from deep-sea sediment of East Pacific Ocean.</title>
        <authorList>
            <person name="Yang J."/>
            <person name="Lai Q."/>
            <person name="Shao Z."/>
        </authorList>
    </citation>
    <scope>NUCLEOTIDE SEQUENCE [LARGE SCALE GENOMIC DNA]</scope>
    <source>
        <strain evidence="5 6">YPA3-1-1</strain>
    </source>
</reference>
<protein>
    <submittedName>
        <fullName evidence="5">Histidine triad nucleotide-binding protein</fullName>
    </submittedName>
</protein>
<dbReference type="EMBL" id="SIJB01000024">
    <property type="protein sequence ID" value="NBI29363.1"/>
    <property type="molecule type" value="Genomic_DNA"/>
</dbReference>
<dbReference type="Pfam" id="PF11969">
    <property type="entry name" value="DcpS_C"/>
    <property type="match status" value="1"/>
</dbReference>
<dbReference type="Gene3D" id="3.30.428.10">
    <property type="entry name" value="HIT-like"/>
    <property type="match status" value="1"/>
</dbReference>
<keyword evidence="6" id="KW-1185">Reference proteome</keyword>
<dbReference type="GO" id="GO:0003824">
    <property type="term" value="F:catalytic activity"/>
    <property type="evidence" value="ECO:0007669"/>
    <property type="project" value="InterPro"/>
</dbReference>
<comment type="caution">
    <text evidence="5">The sequence shown here is derived from an EMBL/GenBank/DDBJ whole genome shotgun (WGS) entry which is preliminary data.</text>
</comment>
<dbReference type="InterPro" id="IPR011146">
    <property type="entry name" value="HIT-like"/>
</dbReference>
<dbReference type="PROSITE" id="PS51084">
    <property type="entry name" value="HIT_2"/>
    <property type="match status" value="1"/>
</dbReference>
<feature type="domain" description="HIT" evidence="4">
    <location>
        <begin position="4"/>
        <end position="113"/>
    </location>
</feature>
<feature type="active site" description="Tele-AMP-histidine intermediate" evidence="1">
    <location>
        <position position="99"/>
    </location>
</feature>
<name>A0A6N9Q3J8_9BACL</name>
<dbReference type="Proteomes" id="UP000448943">
    <property type="component" value="Unassembled WGS sequence"/>
</dbReference>